<dbReference type="Pfam" id="PF04149">
    <property type="entry name" value="DUF397"/>
    <property type="match status" value="1"/>
</dbReference>
<evidence type="ECO:0000313" key="3">
    <source>
        <dbReference type="EMBL" id="GAA2086450.1"/>
    </source>
</evidence>
<evidence type="ECO:0000256" key="1">
    <source>
        <dbReference type="SAM" id="MobiDB-lite"/>
    </source>
</evidence>
<accession>A0ABN2W9R9</accession>
<feature type="region of interest" description="Disordered" evidence="1">
    <location>
        <begin position="1"/>
        <end position="20"/>
    </location>
</feature>
<organism evidence="3 4">
    <name type="scientific">Kitasatospora saccharophila</name>
    <dbReference type="NCBI Taxonomy" id="407973"/>
    <lineage>
        <taxon>Bacteria</taxon>
        <taxon>Bacillati</taxon>
        <taxon>Actinomycetota</taxon>
        <taxon>Actinomycetes</taxon>
        <taxon>Kitasatosporales</taxon>
        <taxon>Streptomycetaceae</taxon>
        <taxon>Kitasatospora</taxon>
    </lineage>
</organism>
<dbReference type="EMBL" id="BAAANS010000003">
    <property type="protein sequence ID" value="GAA2086450.1"/>
    <property type="molecule type" value="Genomic_DNA"/>
</dbReference>
<dbReference type="Proteomes" id="UP001500897">
    <property type="component" value="Unassembled WGS sequence"/>
</dbReference>
<keyword evidence="4" id="KW-1185">Reference proteome</keyword>
<protein>
    <recommendedName>
        <fullName evidence="2">DUF397 domain-containing protein</fullName>
    </recommendedName>
</protein>
<comment type="caution">
    <text evidence="3">The sequence shown here is derived from an EMBL/GenBank/DDBJ whole genome shotgun (WGS) entry which is preliminary data.</text>
</comment>
<evidence type="ECO:0000313" key="4">
    <source>
        <dbReference type="Proteomes" id="UP001500897"/>
    </source>
</evidence>
<proteinExistence type="predicted"/>
<feature type="domain" description="DUF397" evidence="2">
    <location>
        <begin position="10"/>
        <end position="59"/>
    </location>
</feature>
<reference evidence="4" key="1">
    <citation type="journal article" date="2019" name="Int. J. Syst. Evol. Microbiol.">
        <title>The Global Catalogue of Microorganisms (GCM) 10K type strain sequencing project: providing services to taxonomists for standard genome sequencing and annotation.</title>
        <authorList>
            <consortium name="The Broad Institute Genomics Platform"/>
            <consortium name="The Broad Institute Genome Sequencing Center for Infectious Disease"/>
            <person name="Wu L."/>
            <person name="Ma J."/>
        </authorList>
    </citation>
    <scope>NUCLEOTIDE SEQUENCE [LARGE SCALE GENOMIC DNA]</scope>
    <source>
        <strain evidence="4">JCM 14559</strain>
    </source>
</reference>
<sequence length="67" mass="7231">MHDRTPVAPAWRKSSYSNGQGGCVEVDDMRPGCVRDSKDPAGPVLRFAPPVWSAFVDAIVRGEFGIA</sequence>
<gene>
    <name evidence="3" type="ORF">GCM10009759_07180</name>
</gene>
<dbReference type="InterPro" id="IPR007278">
    <property type="entry name" value="DUF397"/>
</dbReference>
<dbReference type="RefSeq" id="WP_344550226.1">
    <property type="nucleotide sequence ID" value="NZ_BAAANS010000003.1"/>
</dbReference>
<evidence type="ECO:0000259" key="2">
    <source>
        <dbReference type="Pfam" id="PF04149"/>
    </source>
</evidence>
<name>A0ABN2W9R9_9ACTN</name>